<evidence type="ECO:0000313" key="1">
    <source>
        <dbReference type="EMBL" id="NED97106.1"/>
    </source>
</evidence>
<name>A0A6N9YPX9_9ACTN</name>
<reference evidence="1 2" key="1">
    <citation type="submission" date="2020-02" db="EMBL/GenBank/DDBJ databases">
        <authorList>
            <person name="Li X.-J."/>
            <person name="Feng X.-M."/>
        </authorList>
    </citation>
    <scope>NUCLEOTIDE SEQUENCE [LARGE SCALE GENOMIC DNA]</scope>
    <source>
        <strain evidence="1 2">CGMCC 4.7225</strain>
    </source>
</reference>
<sequence>MAAALRVTDQTEMLPVTTIVPAELVPTYEVRLRRSEAGEGPETVGLSQFVHCLRLDNATEMFNITNADTTWIGLLDANGVFIALTCVMRNSTGVHP</sequence>
<organism evidence="1 2">
    <name type="scientific">Phytoactinopolyspora alkaliphila</name>
    <dbReference type="NCBI Taxonomy" id="1783498"/>
    <lineage>
        <taxon>Bacteria</taxon>
        <taxon>Bacillati</taxon>
        <taxon>Actinomycetota</taxon>
        <taxon>Actinomycetes</taxon>
        <taxon>Jiangellales</taxon>
        <taxon>Jiangellaceae</taxon>
        <taxon>Phytoactinopolyspora</taxon>
    </lineage>
</organism>
<comment type="caution">
    <text evidence="1">The sequence shown here is derived from an EMBL/GenBank/DDBJ whole genome shotgun (WGS) entry which is preliminary data.</text>
</comment>
<dbReference type="AlphaFoldDB" id="A0A6N9YPX9"/>
<keyword evidence="2" id="KW-1185">Reference proteome</keyword>
<protein>
    <submittedName>
        <fullName evidence="1">Uncharacterized protein</fullName>
    </submittedName>
</protein>
<dbReference type="Proteomes" id="UP000469185">
    <property type="component" value="Unassembled WGS sequence"/>
</dbReference>
<gene>
    <name evidence="1" type="ORF">G1H11_17540</name>
</gene>
<evidence type="ECO:0000313" key="2">
    <source>
        <dbReference type="Proteomes" id="UP000469185"/>
    </source>
</evidence>
<proteinExistence type="predicted"/>
<dbReference type="EMBL" id="JAAGOB010000009">
    <property type="protein sequence ID" value="NED97106.1"/>
    <property type="molecule type" value="Genomic_DNA"/>
</dbReference>
<accession>A0A6N9YPX9</accession>